<dbReference type="Proteomes" id="UP000287651">
    <property type="component" value="Unassembled WGS sequence"/>
</dbReference>
<organism evidence="2 3">
    <name type="scientific">Ensete ventricosum</name>
    <name type="common">Abyssinian banana</name>
    <name type="synonym">Musa ensete</name>
    <dbReference type="NCBI Taxonomy" id="4639"/>
    <lineage>
        <taxon>Eukaryota</taxon>
        <taxon>Viridiplantae</taxon>
        <taxon>Streptophyta</taxon>
        <taxon>Embryophyta</taxon>
        <taxon>Tracheophyta</taxon>
        <taxon>Spermatophyta</taxon>
        <taxon>Magnoliopsida</taxon>
        <taxon>Liliopsida</taxon>
        <taxon>Zingiberales</taxon>
        <taxon>Musaceae</taxon>
        <taxon>Ensete</taxon>
    </lineage>
</organism>
<name>A0A427AE92_ENSVE</name>
<gene>
    <name evidence="2" type="ORF">B296_00032230</name>
</gene>
<evidence type="ECO:0000313" key="3">
    <source>
        <dbReference type="Proteomes" id="UP000287651"/>
    </source>
</evidence>
<proteinExistence type="predicted"/>
<evidence type="ECO:0000256" key="1">
    <source>
        <dbReference type="SAM" id="MobiDB-lite"/>
    </source>
</evidence>
<feature type="region of interest" description="Disordered" evidence="1">
    <location>
        <begin position="1"/>
        <end position="26"/>
    </location>
</feature>
<dbReference type="EMBL" id="AMZH03002744">
    <property type="protein sequence ID" value="RRT74549.1"/>
    <property type="molecule type" value="Genomic_DNA"/>
</dbReference>
<accession>A0A427AE92</accession>
<dbReference type="AlphaFoldDB" id="A0A427AE92"/>
<reference evidence="2 3" key="1">
    <citation type="journal article" date="2014" name="Agronomy (Basel)">
        <title>A Draft Genome Sequence for Ensete ventricosum, the Drought-Tolerant Tree Against Hunger.</title>
        <authorList>
            <person name="Harrison J."/>
            <person name="Moore K.A."/>
            <person name="Paszkiewicz K."/>
            <person name="Jones T."/>
            <person name="Grant M."/>
            <person name="Ambacheew D."/>
            <person name="Muzemil S."/>
            <person name="Studholme D.J."/>
        </authorList>
    </citation>
    <scope>NUCLEOTIDE SEQUENCE [LARGE SCALE GENOMIC DNA]</scope>
</reference>
<sequence length="67" mass="7497">MRLPRSNEATPRLTMRERGDTSSSRAGTRHCLVFLLGAPRLLAQERGAALFSREARRGDASSVFNFF</sequence>
<evidence type="ECO:0000313" key="2">
    <source>
        <dbReference type="EMBL" id="RRT74549.1"/>
    </source>
</evidence>
<comment type="caution">
    <text evidence="2">The sequence shown here is derived from an EMBL/GenBank/DDBJ whole genome shotgun (WGS) entry which is preliminary data.</text>
</comment>
<protein>
    <submittedName>
        <fullName evidence="2">Uncharacterized protein</fullName>
    </submittedName>
</protein>